<feature type="region of interest" description="Disordered" evidence="1">
    <location>
        <begin position="94"/>
        <end position="113"/>
    </location>
</feature>
<gene>
    <name evidence="2" type="ORF">Tco_0859821</name>
</gene>
<evidence type="ECO:0000313" key="3">
    <source>
        <dbReference type="Proteomes" id="UP001151760"/>
    </source>
</evidence>
<feature type="region of interest" description="Disordered" evidence="1">
    <location>
        <begin position="38"/>
        <end position="58"/>
    </location>
</feature>
<dbReference type="Proteomes" id="UP001151760">
    <property type="component" value="Unassembled WGS sequence"/>
</dbReference>
<dbReference type="EMBL" id="BQNB010013176">
    <property type="protein sequence ID" value="GJT12779.1"/>
    <property type="molecule type" value="Genomic_DNA"/>
</dbReference>
<evidence type="ECO:0008006" key="4">
    <source>
        <dbReference type="Google" id="ProtNLM"/>
    </source>
</evidence>
<name>A0ABQ5BH34_9ASTR</name>
<keyword evidence="3" id="KW-1185">Reference proteome</keyword>
<accession>A0ABQ5BH34</accession>
<reference evidence="2" key="2">
    <citation type="submission" date="2022-01" db="EMBL/GenBank/DDBJ databases">
        <authorList>
            <person name="Yamashiro T."/>
            <person name="Shiraishi A."/>
            <person name="Satake H."/>
            <person name="Nakayama K."/>
        </authorList>
    </citation>
    <scope>NUCLEOTIDE SEQUENCE</scope>
</reference>
<evidence type="ECO:0000256" key="1">
    <source>
        <dbReference type="SAM" id="MobiDB-lite"/>
    </source>
</evidence>
<proteinExistence type="predicted"/>
<evidence type="ECO:0000313" key="2">
    <source>
        <dbReference type="EMBL" id="GJT12779.1"/>
    </source>
</evidence>
<sequence length="113" mass="12074">MPPKRASTTEAPAMTQDTIRKLVADSVTLALEAQAATMASASNPNRNTGPTGTPAVKTGNYKEFISCQPFYFNGAKGAIENKSDEKRLEDISCGQRIPDVFPEDLPGSPPFAK</sequence>
<feature type="compositionally biased region" description="Polar residues" evidence="1">
    <location>
        <begin position="38"/>
        <end position="51"/>
    </location>
</feature>
<organism evidence="2 3">
    <name type="scientific">Tanacetum coccineum</name>
    <dbReference type="NCBI Taxonomy" id="301880"/>
    <lineage>
        <taxon>Eukaryota</taxon>
        <taxon>Viridiplantae</taxon>
        <taxon>Streptophyta</taxon>
        <taxon>Embryophyta</taxon>
        <taxon>Tracheophyta</taxon>
        <taxon>Spermatophyta</taxon>
        <taxon>Magnoliopsida</taxon>
        <taxon>eudicotyledons</taxon>
        <taxon>Gunneridae</taxon>
        <taxon>Pentapetalae</taxon>
        <taxon>asterids</taxon>
        <taxon>campanulids</taxon>
        <taxon>Asterales</taxon>
        <taxon>Asteraceae</taxon>
        <taxon>Asteroideae</taxon>
        <taxon>Anthemideae</taxon>
        <taxon>Anthemidinae</taxon>
        <taxon>Tanacetum</taxon>
    </lineage>
</organism>
<protein>
    <recommendedName>
        <fullName evidence="4">Reverse transcriptase domain-containing protein</fullName>
    </recommendedName>
</protein>
<comment type="caution">
    <text evidence="2">The sequence shown here is derived from an EMBL/GenBank/DDBJ whole genome shotgun (WGS) entry which is preliminary data.</text>
</comment>
<reference evidence="2" key="1">
    <citation type="journal article" date="2022" name="Int. J. Mol. Sci.">
        <title>Draft Genome of Tanacetum Coccineum: Genomic Comparison of Closely Related Tanacetum-Family Plants.</title>
        <authorList>
            <person name="Yamashiro T."/>
            <person name="Shiraishi A."/>
            <person name="Nakayama K."/>
            <person name="Satake H."/>
        </authorList>
    </citation>
    <scope>NUCLEOTIDE SEQUENCE</scope>
</reference>